<keyword evidence="1" id="KW-1133">Transmembrane helix</keyword>
<evidence type="ECO:0000313" key="3">
    <source>
        <dbReference type="Proteomes" id="UP000256388"/>
    </source>
</evidence>
<dbReference type="AlphaFoldDB" id="A0A347ZSI9"/>
<comment type="caution">
    <text evidence="2">The sequence shown here is derived from an EMBL/GenBank/DDBJ whole genome shotgun (WGS) entry which is preliminary data.</text>
</comment>
<organism evidence="2 3">
    <name type="scientific">Pelolinea submarina</name>
    <dbReference type="NCBI Taxonomy" id="913107"/>
    <lineage>
        <taxon>Bacteria</taxon>
        <taxon>Bacillati</taxon>
        <taxon>Chloroflexota</taxon>
        <taxon>Anaerolineae</taxon>
        <taxon>Anaerolineales</taxon>
        <taxon>Anaerolineaceae</taxon>
        <taxon>Pelolinea</taxon>
    </lineage>
</organism>
<proteinExistence type="predicted"/>
<keyword evidence="3" id="KW-1185">Reference proteome</keyword>
<dbReference type="RefSeq" id="WP_116224301.1">
    <property type="nucleotide sequence ID" value="NZ_AP018437.1"/>
</dbReference>
<evidence type="ECO:0000256" key="1">
    <source>
        <dbReference type="SAM" id="Phobius"/>
    </source>
</evidence>
<dbReference type="OrthoDB" id="148359at2"/>
<feature type="transmembrane region" description="Helical" evidence="1">
    <location>
        <begin position="208"/>
        <end position="232"/>
    </location>
</feature>
<protein>
    <recommendedName>
        <fullName evidence="4">Glycosyltransferase RgtA/B/C/D-like domain-containing protein</fullName>
    </recommendedName>
</protein>
<dbReference type="Proteomes" id="UP000256388">
    <property type="component" value="Unassembled WGS sequence"/>
</dbReference>
<name>A0A347ZSI9_9CHLR</name>
<gene>
    <name evidence="2" type="ORF">DFR64_1040</name>
</gene>
<feature type="transmembrane region" description="Helical" evidence="1">
    <location>
        <begin position="85"/>
        <end position="106"/>
    </location>
</feature>
<feature type="transmembrane region" description="Helical" evidence="1">
    <location>
        <begin position="330"/>
        <end position="351"/>
    </location>
</feature>
<feature type="transmembrane region" description="Helical" evidence="1">
    <location>
        <begin position="16"/>
        <end position="41"/>
    </location>
</feature>
<evidence type="ECO:0000313" key="2">
    <source>
        <dbReference type="EMBL" id="REG11163.1"/>
    </source>
</evidence>
<feature type="transmembrane region" description="Helical" evidence="1">
    <location>
        <begin position="136"/>
        <end position="157"/>
    </location>
</feature>
<accession>A0A347ZSI9</accession>
<sequence length="677" mass="77690">MKKIISFFASEKRQTWLVYAWMLVICFLSYGVLIPALGFYWDDFPILFLYKTFGASGFPEFLASDRPFSAWNFMLTTSLFKFNPLGYHLLAFALRYLSVILFYWIFRTVWPERRKIAAVAAGIFAIYPGFHQQPIALIYCHHFSVFDLFLLSVLLMLQNAKREKFNWPLAIVSYVGALGMFSIENFATLEMLRPLLLWILLKPKFKDFKALIKAILKLWLPYLLIFGAFMFWRVFIFKFPTYEPDLLEGYQSSPTSILVTLFSRIPKDFFTVTVKAWLDSFRIPKVSDFGTSATYLFWALSAAGALLSALFLSLLGNDKPVEKATQKKPLWEWLVVGLFLYCLAGSIVWVLDMPLEIEFAWDRMTLAFIPGVAVIAALIYALVDKSHFAANLLVCLLIGSAVGAHFENEMSYKRDWEDMQNLFWQMSWRMPDLEPGTVVLGSDIGVDYYSDNSLTAPLNLMYAPDSRSYDLNYVFYYSDVRLGSWLSALEPGVAIHQPYRSFDFNGSTDRVVAVKYDPPACLQVMDRTYANSIALPNLSETQVSELKLTDLSLIKSEPAHQPLTDIFTNQPQKDWCYYFETADLARQNGDYDQAVALGEEAIAQGYAPRAASEWLPFLESNIRLENWERTEYIADQLLSAEGNYENGLCNTLKRLSRQDDVPSADKLVEYMQEYNCP</sequence>
<keyword evidence="1" id="KW-0472">Membrane</keyword>
<evidence type="ECO:0008006" key="4">
    <source>
        <dbReference type="Google" id="ProtNLM"/>
    </source>
</evidence>
<feature type="transmembrane region" description="Helical" evidence="1">
    <location>
        <begin position="388"/>
        <end position="406"/>
    </location>
</feature>
<reference evidence="2 3" key="1">
    <citation type="submission" date="2018-08" db="EMBL/GenBank/DDBJ databases">
        <title>Genomic Encyclopedia of Type Strains, Phase IV (KMG-IV): sequencing the most valuable type-strain genomes for metagenomic binning, comparative biology and taxonomic classification.</title>
        <authorList>
            <person name="Goeker M."/>
        </authorList>
    </citation>
    <scope>NUCLEOTIDE SEQUENCE [LARGE SCALE GENOMIC DNA]</scope>
    <source>
        <strain evidence="2 3">DSM 23923</strain>
    </source>
</reference>
<feature type="transmembrane region" description="Helical" evidence="1">
    <location>
        <begin position="363"/>
        <end position="382"/>
    </location>
</feature>
<feature type="transmembrane region" description="Helical" evidence="1">
    <location>
        <begin position="169"/>
        <end position="188"/>
    </location>
</feature>
<feature type="transmembrane region" description="Helical" evidence="1">
    <location>
        <begin position="295"/>
        <end position="315"/>
    </location>
</feature>
<dbReference type="EMBL" id="QUMS01000001">
    <property type="protein sequence ID" value="REG11163.1"/>
    <property type="molecule type" value="Genomic_DNA"/>
</dbReference>
<keyword evidence="1" id="KW-0812">Transmembrane</keyword>